<name>A0ABZ2PCS2_9NOCA</name>
<evidence type="ECO:0000256" key="1">
    <source>
        <dbReference type="ARBA" id="ARBA00022723"/>
    </source>
</evidence>
<dbReference type="PANTHER" id="PTHR31302">
    <property type="entry name" value="TRANSMEMBRANE PROTEIN WITH METALLOPHOSPHOESTERASE DOMAIN-RELATED"/>
    <property type="match status" value="1"/>
</dbReference>
<keyword evidence="3" id="KW-1133">Transmembrane helix</keyword>
<evidence type="ECO:0000256" key="3">
    <source>
        <dbReference type="SAM" id="Phobius"/>
    </source>
</evidence>
<evidence type="ECO:0000256" key="2">
    <source>
        <dbReference type="ARBA" id="ARBA00022801"/>
    </source>
</evidence>
<dbReference type="Proteomes" id="UP001432000">
    <property type="component" value="Chromosome"/>
</dbReference>
<dbReference type="Gene3D" id="3.60.21.10">
    <property type="match status" value="1"/>
</dbReference>
<feature type="transmembrane region" description="Helical" evidence="3">
    <location>
        <begin position="124"/>
        <end position="141"/>
    </location>
</feature>
<feature type="transmembrane region" description="Helical" evidence="3">
    <location>
        <begin position="54"/>
        <end position="76"/>
    </location>
</feature>
<feature type="transmembrane region" description="Helical" evidence="3">
    <location>
        <begin position="23"/>
        <end position="48"/>
    </location>
</feature>
<keyword evidence="3" id="KW-0812">Transmembrane</keyword>
<accession>A0ABZ2PCS2</accession>
<keyword evidence="3" id="KW-0472">Membrane</keyword>
<evidence type="ECO:0000313" key="5">
    <source>
        <dbReference type="EMBL" id="WXG66669.1"/>
    </source>
</evidence>
<dbReference type="PANTHER" id="PTHR31302:SF31">
    <property type="entry name" value="PHOSPHODIESTERASE YAEI"/>
    <property type="match status" value="1"/>
</dbReference>
<dbReference type="InterPro" id="IPR004843">
    <property type="entry name" value="Calcineurin-like_PHP"/>
</dbReference>
<dbReference type="RefSeq" id="WP_338886113.1">
    <property type="nucleotide sequence ID" value="NZ_CP147846.1"/>
</dbReference>
<keyword evidence="6" id="KW-1185">Reference proteome</keyword>
<dbReference type="CDD" id="cd07385">
    <property type="entry name" value="MPP_YkuE_C"/>
    <property type="match status" value="1"/>
</dbReference>
<keyword evidence="1" id="KW-0479">Metal-binding</keyword>
<organism evidence="5 6">
    <name type="scientific">Rhodococcus sovatensis</name>
    <dbReference type="NCBI Taxonomy" id="1805840"/>
    <lineage>
        <taxon>Bacteria</taxon>
        <taxon>Bacillati</taxon>
        <taxon>Actinomycetota</taxon>
        <taxon>Actinomycetes</taxon>
        <taxon>Mycobacteriales</taxon>
        <taxon>Nocardiaceae</taxon>
        <taxon>Rhodococcus</taxon>
    </lineage>
</organism>
<keyword evidence="2" id="KW-0378">Hydrolase</keyword>
<protein>
    <submittedName>
        <fullName evidence="5">Metallophosphoesterase</fullName>
    </submittedName>
</protein>
<feature type="domain" description="Calcineurin-like phosphoesterase" evidence="4">
    <location>
        <begin position="169"/>
        <end position="338"/>
    </location>
</feature>
<dbReference type="InterPro" id="IPR029052">
    <property type="entry name" value="Metallo-depent_PP-like"/>
</dbReference>
<proteinExistence type="predicted"/>
<reference evidence="5 6" key="1">
    <citation type="submission" date="2024-03" db="EMBL/GenBank/DDBJ databases">
        <title>Natural products discovery in diverse microorganisms through a two-stage MS feature dereplication strategy.</title>
        <authorList>
            <person name="Zhang R."/>
        </authorList>
    </citation>
    <scope>NUCLEOTIDE SEQUENCE [LARGE SCALE GENOMIC DNA]</scope>
    <source>
        <strain evidence="5 6">18930</strain>
    </source>
</reference>
<dbReference type="EMBL" id="CP147846">
    <property type="protein sequence ID" value="WXG66669.1"/>
    <property type="molecule type" value="Genomic_DNA"/>
</dbReference>
<dbReference type="SUPFAM" id="SSF56300">
    <property type="entry name" value="Metallo-dependent phosphatases"/>
    <property type="match status" value="1"/>
</dbReference>
<gene>
    <name evidence="5" type="ORF">WDS16_15400</name>
</gene>
<sequence>MAQTRPTEVDDLTPAPHRLRRRLFVTSIVVLVVVLLFGVPLWTVFFAGSEWPTTLRIAGCVLVGGAAVALPVAMAAGHARGSDRAARIGDTLLGTAWVLFVWSALGALLGSILGLVGFEDPLRSRAIAVAVVIVVAGLLMWGHYEAMRVPRVLEKEVRIPRLGRGLDGLRVVMITDTHYGPIDRAAWSAKIVEKVNELDADIACHIGDLADGSVARRRHQVEPLRDVRARHAKVYVTGNHEYFGEAQAWLEHMESIGWTALHNKHIEVYRGSDRLVIAGVDDRTAAGSRTEGHGADLDRALDGADPELPVFLLAHQPKQIDEAVRRGVDLQVSGHTHGGQIWPFEYLVRLDQPTVRGLSMHGTRTQLYTSRGTGYWGPPFRVFAPSEITVLTLRSTAD</sequence>
<evidence type="ECO:0000259" key="4">
    <source>
        <dbReference type="Pfam" id="PF00149"/>
    </source>
</evidence>
<feature type="transmembrane region" description="Helical" evidence="3">
    <location>
        <begin position="97"/>
        <end position="118"/>
    </location>
</feature>
<evidence type="ECO:0000313" key="6">
    <source>
        <dbReference type="Proteomes" id="UP001432000"/>
    </source>
</evidence>
<dbReference type="Pfam" id="PF00149">
    <property type="entry name" value="Metallophos"/>
    <property type="match status" value="1"/>
</dbReference>
<dbReference type="InterPro" id="IPR051158">
    <property type="entry name" value="Metallophosphoesterase_sf"/>
</dbReference>